<dbReference type="CDD" id="cd02440">
    <property type="entry name" value="AdoMet_MTases"/>
    <property type="match status" value="1"/>
</dbReference>
<evidence type="ECO:0000313" key="2">
    <source>
        <dbReference type="EMBL" id="MFK2917881.1"/>
    </source>
</evidence>
<accession>A0ABW8K4T6</accession>
<dbReference type="Pfam" id="PF08241">
    <property type="entry name" value="Methyltransf_11"/>
    <property type="match status" value="1"/>
</dbReference>
<dbReference type="Proteomes" id="UP001620408">
    <property type="component" value="Unassembled WGS sequence"/>
</dbReference>
<comment type="caution">
    <text evidence="2">The sequence shown here is derived from an EMBL/GenBank/DDBJ whole genome shotgun (WGS) entry which is preliminary data.</text>
</comment>
<feature type="domain" description="Methyltransferase type 11" evidence="1">
    <location>
        <begin position="54"/>
        <end position="153"/>
    </location>
</feature>
<dbReference type="InterPro" id="IPR029063">
    <property type="entry name" value="SAM-dependent_MTases_sf"/>
</dbReference>
<evidence type="ECO:0000313" key="3">
    <source>
        <dbReference type="Proteomes" id="UP001620408"/>
    </source>
</evidence>
<sequence length="220" mass="24660">MSNDTGKGAGIYSPLVLKLYDWWVLGISNHYAWECPTRDVLLPFFRLHSGRHHLDVGVGTGYYFSKADLPASALVTLMDLNLSSLQAAQRRLNRPSTKVIQHDVMTPPPSGMEATFDAISLFYLLHCLPGTMDEKAAVFAHLKPLLRPSGVLYGATILGDEVGHNRMGRKLMDVYNRKGIFGNRHDTRNGLERALQEHFAEVTIRVEGKVALFEARWPML</sequence>
<dbReference type="Gene3D" id="3.40.50.150">
    <property type="entry name" value="Vaccinia Virus protein VP39"/>
    <property type="match status" value="1"/>
</dbReference>
<reference evidence="2 3" key="1">
    <citation type="submission" date="2020-10" db="EMBL/GenBank/DDBJ databases">
        <title>Phylogeny of dyella-like bacteria.</title>
        <authorList>
            <person name="Fu J."/>
        </authorList>
    </citation>
    <scope>NUCLEOTIDE SEQUENCE [LARGE SCALE GENOMIC DNA]</scope>
    <source>
        <strain evidence="2 3">BB4</strain>
    </source>
</reference>
<protein>
    <submittedName>
        <fullName evidence="2">Class I SAM-dependent methyltransferase</fullName>
    </submittedName>
</protein>
<name>A0ABW8K4T6_9GAMM</name>
<dbReference type="InterPro" id="IPR016584">
    <property type="entry name" value="MeTrfase_VrtF"/>
</dbReference>
<evidence type="ECO:0000259" key="1">
    <source>
        <dbReference type="Pfam" id="PF08241"/>
    </source>
</evidence>
<dbReference type="RefSeq" id="WP_379986551.1">
    <property type="nucleotide sequence ID" value="NZ_JADIKD010000010.1"/>
</dbReference>
<dbReference type="InterPro" id="IPR013216">
    <property type="entry name" value="Methyltransf_11"/>
</dbReference>
<gene>
    <name evidence="2" type="ORF">ISS97_11465</name>
</gene>
<dbReference type="GO" id="GO:0032259">
    <property type="term" value="P:methylation"/>
    <property type="evidence" value="ECO:0007669"/>
    <property type="project" value="UniProtKB-KW"/>
</dbReference>
<keyword evidence="3" id="KW-1185">Reference proteome</keyword>
<dbReference type="GO" id="GO:0008168">
    <property type="term" value="F:methyltransferase activity"/>
    <property type="evidence" value="ECO:0007669"/>
    <property type="project" value="UniProtKB-KW"/>
</dbReference>
<keyword evidence="2" id="KW-0489">Methyltransferase</keyword>
<proteinExistence type="predicted"/>
<organism evidence="2 3">
    <name type="scientific">Dyella koreensis</name>
    <dbReference type="NCBI Taxonomy" id="311235"/>
    <lineage>
        <taxon>Bacteria</taxon>
        <taxon>Pseudomonadati</taxon>
        <taxon>Pseudomonadota</taxon>
        <taxon>Gammaproteobacteria</taxon>
        <taxon>Lysobacterales</taxon>
        <taxon>Rhodanobacteraceae</taxon>
        <taxon>Dyella</taxon>
    </lineage>
</organism>
<dbReference type="PIRSF" id="PIRSF011491">
    <property type="entry name" value="Mtase_YbcY_prd"/>
    <property type="match status" value="1"/>
</dbReference>
<dbReference type="EMBL" id="JADIKD010000010">
    <property type="protein sequence ID" value="MFK2917881.1"/>
    <property type="molecule type" value="Genomic_DNA"/>
</dbReference>
<dbReference type="SUPFAM" id="SSF53335">
    <property type="entry name" value="S-adenosyl-L-methionine-dependent methyltransferases"/>
    <property type="match status" value="1"/>
</dbReference>
<keyword evidence="2" id="KW-0808">Transferase</keyword>